<dbReference type="InterPro" id="IPR016186">
    <property type="entry name" value="C-type_lectin-like/link_sf"/>
</dbReference>
<evidence type="ECO:0000256" key="1">
    <source>
        <dbReference type="ARBA" id="ARBA00023157"/>
    </source>
</evidence>
<evidence type="ECO:0000313" key="3">
    <source>
        <dbReference type="Proteomes" id="UP000887540"/>
    </source>
</evidence>
<reference evidence="4" key="1">
    <citation type="submission" date="2022-11" db="UniProtKB">
        <authorList>
            <consortium name="WormBaseParasite"/>
        </authorList>
    </citation>
    <scope>IDENTIFICATION</scope>
</reference>
<dbReference type="Proteomes" id="UP000887540">
    <property type="component" value="Unplaced"/>
</dbReference>
<dbReference type="InterPro" id="IPR016187">
    <property type="entry name" value="CTDL_fold"/>
</dbReference>
<keyword evidence="1" id="KW-1015">Disulfide bond</keyword>
<evidence type="ECO:0000313" key="4">
    <source>
        <dbReference type="WBParaSite" id="ACRNAN_Path_298.g1127.t1"/>
    </source>
</evidence>
<dbReference type="PANTHER" id="PTHR22803">
    <property type="entry name" value="MANNOSE, PHOSPHOLIPASE, LECTIN RECEPTOR RELATED"/>
    <property type="match status" value="1"/>
</dbReference>
<dbReference type="InterPro" id="IPR050111">
    <property type="entry name" value="C-type_lectin/snaclec_domain"/>
</dbReference>
<dbReference type="InterPro" id="IPR001304">
    <property type="entry name" value="C-type_lectin-like"/>
</dbReference>
<dbReference type="SUPFAM" id="SSF56436">
    <property type="entry name" value="C-type lectin-like"/>
    <property type="match status" value="2"/>
</dbReference>
<proteinExistence type="predicted"/>
<protein>
    <submittedName>
        <fullName evidence="4">C-type lectin domain-containing protein</fullName>
    </submittedName>
</protein>
<dbReference type="AlphaFoldDB" id="A0A914C4V7"/>
<sequence>MYAQGGHLVSITDSVENNFLAGTLSTLFPSTNNIWLGASRMSGNWTWTDGISFSYQNWDKGQPSTIAGNDCLSLNLPSGSWSSQPCSLDISYLCEVPYIQDSCSNVTSTSCPIVTQPPLPLNPCSNGWHYFNYTGFCYYIGESADWQTARTICLEFQSQLASIHNSAENGFIADLGNVRQKLVWMGLNRLNGAWNWIDNTPVDFTNYWPGEPNGDGQCVEFGYTTACRPPDYGDRWNDLPCGSLGNFVCKKLP</sequence>
<dbReference type="CDD" id="cd00037">
    <property type="entry name" value="CLECT"/>
    <property type="match status" value="2"/>
</dbReference>
<dbReference type="WBParaSite" id="ACRNAN_Path_298.g1127.t1">
    <property type="protein sequence ID" value="ACRNAN_Path_298.g1127.t1"/>
    <property type="gene ID" value="ACRNAN_Path_298.g1127"/>
</dbReference>
<accession>A0A914C4V7</accession>
<dbReference type="InterPro" id="IPR018378">
    <property type="entry name" value="C-type_lectin_CS"/>
</dbReference>
<organism evidence="3 4">
    <name type="scientific">Acrobeloides nanus</name>
    <dbReference type="NCBI Taxonomy" id="290746"/>
    <lineage>
        <taxon>Eukaryota</taxon>
        <taxon>Metazoa</taxon>
        <taxon>Ecdysozoa</taxon>
        <taxon>Nematoda</taxon>
        <taxon>Chromadorea</taxon>
        <taxon>Rhabditida</taxon>
        <taxon>Tylenchina</taxon>
        <taxon>Cephalobomorpha</taxon>
        <taxon>Cephaloboidea</taxon>
        <taxon>Cephalobidae</taxon>
        <taxon>Acrobeloides</taxon>
    </lineage>
</organism>
<dbReference type="PROSITE" id="PS00615">
    <property type="entry name" value="C_TYPE_LECTIN_1"/>
    <property type="match status" value="1"/>
</dbReference>
<dbReference type="Pfam" id="PF00059">
    <property type="entry name" value="Lectin_C"/>
    <property type="match status" value="2"/>
</dbReference>
<feature type="domain" description="C-type lectin" evidence="2">
    <location>
        <begin position="1"/>
        <end position="95"/>
    </location>
</feature>
<dbReference type="PROSITE" id="PS50041">
    <property type="entry name" value="C_TYPE_LECTIN_2"/>
    <property type="match status" value="2"/>
</dbReference>
<dbReference type="Gene3D" id="3.10.100.10">
    <property type="entry name" value="Mannose-Binding Protein A, subunit A"/>
    <property type="match status" value="2"/>
</dbReference>
<feature type="domain" description="C-type lectin" evidence="2">
    <location>
        <begin position="133"/>
        <end position="250"/>
    </location>
</feature>
<keyword evidence="3" id="KW-1185">Reference proteome</keyword>
<dbReference type="SMART" id="SM00034">
    <property type="entry name" value="CLECT"/>
    <property type="match status" value="2"/>
</dbReference>
<name>A0A914C4V7_9BILA</name>
<evidence type="ECO:0000259" key="2">
    <source>
        <dbReference type="PROSITE" id="PS50041"/>
    </source>
</evidence>